<keyword evidence="2" id="KW-1185">Reference proteome</keyword>
<comment type="caution">
    <text evidence="1">The sequence shown here is derived from an EMBL/GenBank/DDBJ whole genome shotgun (WGS) entry which is preliminary data.</text>
</comment>
<dbReference type="Proteomes" id="UP001595773">
    <property type="component" value="Unassembled WGS sequence"/>
</dbReference>
<proteinExistence type="predicted"/>
<reference evidence="2" key="1">
    <citation type="journal article" date="2019" name="Int. J. Syst. Evol. Microbiol.">
        <title>The Global Catalogue of Microorganisms (GCM) 10K type strain sequencing project: providing services to taxonomists for standard genome sequencing and annotation.</title>
        <authorList>
            <consortium name="The Broad Institute Genomics Platform"/>
            <consortium name="The Broad Institute Genome Sequencing Center for Infectious Disease"/>
            <person name="Wu L."/>
            <person name="Ma J."/>
        </authorList>
    </citation>
    <scope>NUCLEOTIDE SEQUENCE [LARGE SCALE GENOMIC DNA]</scope>
    <source>
        <strain evidence="2">CGMCC 1.10698</strain>
    </source>
</reference>
<evidence type="ECO:0000313" key="2">
    <source>
        <dbReference type="Proteomes" id="UP001595773"/>
    </source>
</evidence>
<evidence type="ECO:0000313" key="1">
    <source>
        <dbReference type="EMBL" id="MFC4264471.1"/>
    </source>
</evidence>
<dbReference type="RefSeq" id="WP_268251091.1">
    <property type="nucleotide sequence ID" value="NZ_BAABLL010000001.1"/>
</dbReference>
<name>A0ABV8QW66_9MICC</name>
<protein>
    <submittedName>
        <fullName evidence="1">Uncharacterized protein</fullName>
    </submittedName>
</protein>
<dbReference type="EMBL" id="JBHSCQ010000004">
    <property type="protein sequence ID" value="MFC4264471.1"/>
    <property type="molecule type" value="Genomic_DNA"/>
</dbReference>
<gene>
    <name evidence="1" type="ORF">ACFOW9_02525</name>
</gene>
<organism evidence="1 2">
    <name type="scientific">Arthrobacter cryoconiti</name>
    <dbReference type="NCBI Taxonomy" id="748907"/>
    <lineage>
        <taxon>Bacteria</taxon>
        <taxon>Bacillati</taxon>
        <taxon>Actinomycetota</taxon>
        <taxon>Actinomycetes</taxon>
        <taxon>Micrococcales</taxon>
        <taxon>Micrococcaceae</taxon>
        <taxon>Arthrobacter</taxon>
    </lineage>
</organism>
<sequence>MTTFLAGLVPLALIHAASAGTPRFIHVIVGEESGAGSVIM</sequence>
<accession>A0ABV8QW66</accession>